<accession>A2DSX5</accession>
<keyword evidence="2" id="KW-1185">Reference proteome</keyword>
<name>A2DSX5_TRIV3</name>
<dbReference type="SMR" id="A2DSX5"/>
<protein>
    <submittedName>
        <fullName evidence="1">Uncharacterized protein</fullName>
    </submittedName>
</protein>
<reference evidence="1" key="2">
    <citation type="journal article" date="2007" name="Science">
        <title>Draft genome sequence of the sexually transmitted pathogen Trichomonas vaginalis.</title>
        <authorList>
            <person name="Carlton J.M."/>
            <person name="Hirt R.P."/>
            <person name="Silva J.C."/>
            <person name="Delcher A.L."/>
            <person name="Schatz M."/>
            <person name="Zhao Q."/>
            <person name="Wortman J.R."/>
            <person name="Bidwell S.L."/>
            <person name="Alsmark U.C.M."/>
            <person name="Besteiro S."/>
            <person name="Sicheritz-Ponten T."/>
            <person name="Noel C.J."/>
            <person name="Dacks J.B."/>
            <person name="Foster P.G."/>
            <person name="Simillion C."/>
            <person name="Van de Peer Y."/>
            <person name="Miranda-Saavedra D."/>
            <person name="Barton G.J."/>
            <person name="Westrop G.D."/>
            <person name="Mueller S."/>
            <person name="Dessi D."/>
            <person name="Fiori P.L."/>
            <person name="Ren Q."/>
            <person name="Paulsen I."/>
            <person name="Zhang H."/>
            <person name="Bastida-Corcuera F.D."/>
            <person name="Simoes-Barbosa A."/>
            <person name="Brown M.T."/>
            <person name="Hayes R.D."/>
            <person name="Mukherjee M."/>
            <person name="Okumura C.Y."/>
            <person name="Schneider R."/>
            <person name="Smith A.J."/>
            <person name="Vanacova S."/>
            <person name="Villalvazo M."/>
            <person name="Haas B.J."/>
            <person name="Pertea M."/>
            <person name="Feldblyum T.V."/>
            <person name="Utterback T.R."/>
            <person name="Shu C.L."/>
            <person name="Osoegawa K."/>
            <person name="de Jong P.J."/>
            <person name="Hrdy I."/>
            <person name="Horvathova L."/>
            <person name="Zubacova Z."/>
            <person name="Dolezal P."/>
            <person name="Malik S.B."/>
            <person name="Logsdon J.M. Jr."/>
            <person name="Henze K."/>
            <person name="Gupta A."/>
            <person name="Wang C.C."/>
            <person name="Dunne R.L."/>
            <person name="Upcroft J.A."/>
            <person name="Upcroft P."/>
            <person name="White O."/>
            <person name="Salzberg S.L."/>
            <person name="Tang P."/>
            <person name="Chiu C.-H."/>
            <person name="Lee Y.-S."/>
            <person name="Embley T.M."/>
            <person name="Coombs G.H."/>
            <person name="Mottram J.C."/>
            <person name="Tachezy J."/>
            <person name="Fraser-Liggett C.M."/>
            <person name="Johnson P.J."/>
        </authorList>
    </citation>
    <scope>NUCLEOTIDE SEQUENCE [LARGE SCALE GENOMIC DNA]</scope>
    <source>
        <strain evidence="1">G3</strain>
    </source>
</reference>
<proteinExistence type="predicted"/>
<dbReference type="InParanoid" id="A2DSX5"/>
<evidence type="ECO:0000313" key="2">
    <source>
        <dbReference type="Proteomes" id="UP000001542"/>
    </source>
</evidence>
<organism evidence="1 2">
    <name type="scientific">Trichomonas vaginalis (strain ATCC PRA-98 / G3)</name>
    <dbReference type="NCBI Taxonomy" id="412133"/>
    <lineage>
        <taxon>Eukaryota</taxon>
        <taxon>Metamonada</taxon>
        <taxon>Parabasalia</taxon>
        <taxon>Trichomonadida</taxon>
        <taxon>Trichomonadidae</taxon>
        <taxon>Trichomonas</taxon>
    </lineage>
</organism>
<dbReference type="VEuPathDB" id="TrichDB:TVAGG3_1041540"/>
<dbReference type="VEuPathDB" id="TrichDB:TVAG_348340"/>
<reference evidence="1" key="1">
    <citation type="submission" date="2006-10" db="EMBL/GenBank/DDBJ databases">
        <authorList>
            <person name="Amadeo P."/>
            <person name="Zhao Q."/>
            <person name="Wortman J."/>
            <person name="Fraser-Liggett C."/>
            <person name="Carlton J."/>
        </authorList>
    </citation>
    <scope>NUCLEOTIDE SEQUENCE</scope>
    <source>
        <strain evidence="1">G3</strain>
    </source>
</reference>
<dbReference type="KEGG" id="tva:4774534"/>
<evidence type="ECO:0000313" key="1">
    <source>
        <dbReference type="EMBL" id="EAY16524.1"/>
    </source>
</evidence>
<sequence length="1286" mass="143665">MIASYDAILYEMDKYITKVNTQIKCINLLYPILKNHKELEPLILGLNRINNALNQLPESVELQVTSLKFFNDLLNNPGLYSLLGNTDISSLITFILYWQRDNADVNLTALEQITKLIRIPKLTKFYSNSEFIQNLVYIARVNPKSLEHAGLIIEISKYIDPEIKEVKDLLASFILYSRNIKSNEKLQEKLLVVFCQLATPNNINSIASSVISQFSDVSCQYENNMTILSYTLTLLNHTSEPIPNSLLLLTIKKQNALLSNPMNLPLLIDVYSSKLTNKTTPPEILPIASITLEQFLPIIAVAKKAIKVCYNCLYSAALSFPELVPIITSAIQLHEDSRSIVRQATVVLMLLCRSQDCCENLSSSTAAIILNSALNKHQHDQKTVSILLNMLSMCIKYSPAQLARPEKIQIIKSIIEIYHGDPVILKNALSVLFTIASSTYSVEKFIELPKETREPYFISSNVCKKVIDDHLNELDYVEPIVLFAEPVVANESIFNKSMKRYTGDYEIQICGLASKLADMNNIVIALSACGDNGIRFAIPTLEKNDKPLSPQLIEFLLSFDRNDTTEILIKDMKAGNEKTMSSIFELCFAQHLPIAMYLAQRNLFKVSDADAQLILTILSHSVFNQEILVAALYFSSDFDLPMTSISTLLDGMRNFPQNKDIVIPASHFLARMEPTDYMEQTFNDAKAVGISSLCLSMFTDDEVCSYNLLKLLHLISYFPSQQIQFKTSLAIPSIVKASKLSKRCANEACEIYSNICEDTDISQILYTEKAYEIAFDPFTQASYIFISTLMANSGLVLTSEQFTSVYKHFSGLKNQLNEDEAICLMSIFESYVNSAEKPPKLDLKKFVLMLTVFSNKKNIVSSLLRIIPFTKEFNLSEQLLFALLEVLRLNFNDQFIVTDTCTILQNFSKVEKHKSTFQSDSATELLLYILSIYLRDGPICHTIFSLLNGRPEVFGMAATALTMHNDPEVLLPIAQSLLSSSQTTDCSQQMPKLLNALKANETHRDIVACILQVIFLATQTETGINYAVKYIQMIAEISMSHISIVQVARSALGIISNAADVESNIPSLQIAGLLVTAALKTWGSDQQVVTVASYIIVKFANASKGGIFKHAMPSLVLCLRTCSAKQEEICDAIGAMSPWIGEYNDNVSQEVVRVLFKAKDRENVLQAIMDISKNNDIENAIFNNCKPLMDLANAADTPEIVSAQIFAVSSRIHTPKLVQRFDAEIPSIIEKMSNSGKMASMAAAQLLATIATLRPDVISNYATKIYNNAPKDPDVQKFVSVIKEKL</sequence>
<dbReference type="OrthoDB" id="10602721at2759"/>
<dbReference type="InterPro" id="IPR016024">
    <property type="entry name" value="ARM-type_fold"/>
</dbReference>
<gene>
    <name evidence="1" type="ORF">TVAG_348340</name>
</gene>
<dbReference type="RefSeq" id="XP_001328747.1">
    <property type="nucleotide sequence ID" value="XM_001328712.1"/>
</dbReference>
<dbReference type="EMBL" id="DS113241">
    <property type="protein sequence ID" value="EAY16524.1"/>
    <property type="molecule type" value="Genomic_DNA"/>
</dbReference>
<dbReference type="Proteomes" id="UP000001542">
    <property type="component" value="Unassembled WGS sequence"/>
</dbReference>
<dbReference type="SUPFAM" id="SSF48371">
    <property type="entry name" value="ARM repeat"/>
    <property type="match status" value="2"/>
</dbReference>